<evidence type="ECO:0000313" key="1">
    <source>
        <dbReference type="EMBL" id="JAW15494.1"/>
    </source>
</evidence>
<dbReference type="EMBL" id="GFTR01000932">
    <property type="protein sequence ID" value="JAW15494.1"/>
    <property type="molecule type" value="Transcribed_RNA"/>
</dbReference>
<name>A0A224XWA3_9HEMI</name>
<dbReference type="AlphaFoldDB" id="A0A224XWA3"/>
<protein>
    <submittedName>
        <fullName evidence="1">Putative secreted protein</fullName>
    </submittedName>
</protein>
<accession>A0A224XWA3</accession>
<reference evidence="1" key="1">
    <citation type="journal article" date="2018" name="PLoS Negl. Trop. Dis.">
        <title>An insight into the salivary gland and fat body transcriptome of Panstrongylus lignarius (Hemiptera: Heteroptera), the main vector of Chagas disease in Peru.</title>
        <authorList>
            <person name="Nevoa J.C."/>
            <person name="Mendes M.T."/>
            <person name="da Silva M.V."/>
            <person name="Soares S.C."/>
            <person name="Oliveira C.J.F."/>
            <person name="Ribeiro J.M.C."/>
        </authorList>
    </citation>
    <scope>NUCLEOTIDE SEQUENCE</scope>
</reference>
<sequence>MIDVLKYFAMNGKAVLLMTRLLCIKFSVAFSLNCGRFFLRNGFLISDGQSGCRIVWSEFLGITQCQQYFAVSGPLFLIIKYS</sequence>
<proteinExistence type="predicted"/>
<organism evidence="1">
    <name type="scientific">Panstrongylus lignarius</name>
    <dbReference type="NCBI Taxonomy" id="156445"/>
    <lineage>
        <taxon>Eukaryota</taxon>
        <taxon>Metazoa</taxon>
        <taxon>Ecdysozoa</taxon>
        <taxon>Arthropoda</taxon>
        <taxon>Hexapoda</taxon>
        <taxon>Insecta</taxon>
        <taxon>Pterygota</taxon>
        <taxon>Neoptera</taxon>
        <taxon>Paraneoptera</taxon>
        <taxon>Hemiptera</taxon>
        <taxon>Heteroptera</taxon>
        <taxon>Panheteroptera</taxon>
        <taxon>Cimicomorpha</taxon>
        <taxon>Reduviidae</taxon>
        <taxon>Triatominae</taxon>
        <taxon>Panstrongylus</taxon>
    </lineage>
</organism>